<evidence type="ECO:0000256" key="4">
    <source>
        <dbReference type="ARBA" id="ARBA00022840"/>
    </source>
</evidence>
<dbReference type="Proteomes" id="UP000192840">
    <property type="component" value="Unassembled WGS sequence"/>
</dbReference>
<dbReference type="PROSITE" id="PS00211">
    <property type="entry name" value="ABC_TRANSPORTER_1"/>
    <property type="match status" value="1"/>
</dbReference>
<dbReference type="GO" id="GO:0015807">
    <property type="term" value="P:L-amino acid transport"/>
    <property type="evidence" value="ECO:0007669"/>
    <property type="project" value="TreeGrafter"/>
</dbReference>
<keyword evidence="3" id="KW-0547">Nucleotide-binding</keyword>
<dbReference type="Gene3D" id="3.40.50.300">
    <property type="entry name" value="P-loop containing nucleotide triphosphate hydrolases"/>
    <property type="match status" value="1"/>
</dbReference>
<keyword evidence="5" id="KW-0029">Amino-acid transport</keyword>
<dbReference type="EMBL" id="FWYC01000006">
    <property type="protein sequence ID" value="SMC89284.1"/>
    <property type="molecule type" value="Genomic_DNA"/>
</dbReference>
<dbReference type="InterPro" id="IPR052156">
    <property type="entry name" value="BCAA_Transport_ATP-bd_LivF"/>
</dbReference>
<dbReference type="eggNOG" id="COG0410">
    <property type="taxonomic scope" value="Bacteria"/>
</dbReference>
<dbReference type="OrthoDB" id="9776369at2"/>
<sequence>MIDLAKMIELSDVHAGYGRIEVLRGVSLNVPRGTVTALLGPNGAGKSTLVKVLSGQIRATAGHVHLGGVHVNDAPPDELARAGLCTIPEGRAIFPNLTVAENLRLMRGDAELVYQRFPKLKARHRQLAGSMSGGEQQMLAFSRALITDPAVLVIDELSMGLAPVIVAELYEVVGELARSGVTMLIVEQFAETASAVADQVVVMTHGEISAGSDLATVYFGGTS</sequence>
<gene>
    <name evidence="7" type="ORF">SAMN05660733_02419</name>
</gene>
<dbReference type="AlphaFoldDB" id="A0A1W2CWH6"/>
<dbReference type="PANTHER" id="PTHR43820">
    <property type="entry name" value="HIGH-AFFINITY BRANCHED-CHAIN AMINO ACID TRANSPORT ATP-BINDING PROTEIN LIVF"/>
    <property type="match status" value="1"/>
</dbReference>
<dbReference type="Pfam" id="PF00005">
    <property type="entry name" value="ABC_tran"/>
    <property type="match status" value="1"/>
</dbReference>
<dbReference type="PROSITE" id="PS50893">
    <property type="entry name" value="ABC_TRANSPORTER_2"/>
    <property type="match status" value="1"/>
</dbReference>
<dbReference type="InterPro" id="IPR003439">
    <property type="entry name" value="ABC_transporter-like_ATP-bd"/>
</dbReference>
<reference evidence="8" key="1">
    <citation type="submission" date="2017-04" db="EMBL/GenBank/DDBJ databases">
        <authorList>
            <person name="Varghese N."/>
            <person name="Submissions S."/>
        </authorList>
    </citation>
    <scope>NUCLEOTIDE SEQUENCE [LARGE SCALE GENOMIC DNA]</scope>
    <source>
        <strain evidence="8">DSM 44073</strain>
    </source>
</reference>
<evidence type="ECO:0000256" key="1">
    <source>
        <dbReference type="ARBA" id="ARBA00005417"/>
    </source>
</evidence>
<evidence type="ECO:0000256" key="3">
    <source>
        <dbReference type="ARBA" id="ARBA00022741"/>
    </source>
</evidence>
<dbReference type="InterPro" id="IPR017871">
    <property type="entry name" value="ABC_transporter-like_CS"/>
</dbReference>
<feature type="domain" description="ABC transporter" evidence="6">
    <location>
        <begin position="8"/>
        <end position="219"/>
    </location>
</feature>
<evidence type="ECO:0000313" key="7">
    <source>
        <dbReference type="EMBL" id="SMC89284.1"/>
    </source>
</evidence>
<evidence type="ECO:0000313" key="8">
    <source>
        <dbReference type="Proteomes" id="UP000192840"/>
    </source>
</evidence>
<dbReference type="STRING" id="40571.SAMN05660733_02419"/>
<name>A0A1W2CWH6_9PSEU</name>
<proteinExistence type="inferred from homology"/>
<accession>A0A1W2CWH6</accession>
<keyword evidence="8" id="KW-1185">Reference proteome</keyword>
<keyword evidence="4 7" id="KW-0067">ATP-binding</keyword>
<protein>
    <submittedName>
        <fullName evidence="7">Amino acid/amide ABC transporter ATP-binding protein 2, HAAT family</fullName>
    </submittedName>
</protein>
<comment type="similarity">
    <text evidence="1">Belongs to the ABC transporter superfamily.</text>
</comment>
<dbReference type="GO" id="GO:0016887">
    <property type="term" value="F:ATP hydrolysis activity"/>
    <property type="evidence" value="ECO:0007669"/>
    <property type="project" value="InterPro"/>
</dbReference>
<dbReference type="InterPro" id="IPR003593">
    <property type="entry name" value="AAA+_ATPase"/>
</dbReference>
<evidence type="ECO:0000256" key="5">
    <source>
        <dbReference type="ARBA" id="ARBA00022970"/>
    </source>
</evidence>
<dbReference type="SMART" id="SM00382">
    <property type="entry name" value="AAA"/>
    <property type="match status" value="1"/>
</dbReference>
<evidence type="ECO:0000256" key="2">
    <source>
        <dbReference type="ARBA" id="ARBA00022448"/>
    </source>
</evidence>
<dbReference type="GO" id="GO:0015658">
    <property type="term" value="F:branched-chain amino acid transmembrane transporter activity"/>
    <property type="evidence" value="ECO:0007669"/>
    <property type="project" value="TreeGrafter"/>
</dbReference>
<dbReference type="InterPro" id="IPR027417">
    <property type="entry name" value="P-loop_NTPase"/>
</dbReference>
<organism evidence="7 8">
    <name type="scientific">Lentzea albidocapillata</name>
    <dbReference type="NCBI Taxonomy" id="40571"/>
    <lineage>
        <taxon>Bacteria</taxon>
        <taxon>Bacillati</taxon>
        <taxon>Actinomycetota</taxon>
        <taxon>Actinomycetes</taxon>
        <taxon>Pseudonocardiales</taxon>
        <taxon>Pseudonocardiaceae</taxon>
        <taxon>Lentzea</taxon>
    </lineage>
</organism>
<dbReference type="CDD" id="cd03224">
    <property type="entry name" value="ABC_TM1139_LivF_branched"/>
    <property type="match status" value="1"/>
</dbReference>
<dbReference type="PANTHER" id="PTHR43820:SF2">
    <property type="entry name" value="ABC TRANSPORTER ATP-BINDING PROTEIN"/>
    <property type="match status" value="1"/>
</dbReference>
<dbReference type="SUPFAM" id="SSF52540">
    <property type="entry name" value="P-loop containing nucleoside triphosphate hydrolases"/>
    <property type="match status" value="1"/>
</dbReference>
<dbReference type="GO" id="GO:0005524">
    <property type="term" value="F:ATP binding"/>
    <property type="evidence" value="ECO:0007669"/>
    <property type="project" value="UniProtKB-KW"/>
</dbReference>
<evidence type="ECO:0000259" key="6">
    <source>
        <dbReference type="PROSITE" id="PS50893"/>
    </source>
</evidence>
<keyword evidence="2" id="KW-0813">Transport</keyword>